<dbReference type="Gene3D" id="3.60.40.10">
    <property type="entry name" value="PPM-type phosphatase domain"/>
    <property type="match status" value="1"/>
</dbReference>
<sequence length="373" mass="42151">MLALVFCIAAINLLPIGIADRIILLRIWEVLLLPLVFFVIRGVYRASRIFKREALLLGLGFLIVCIAGLIDILIDVTSGKNIYLTQYGFLFLMLLSAVTVSARNAINEQELSELTRDLEKRVQIRTEEINQKNYKLQEDLFFASQLQGHLLPKDPPDLHGLRLHPTYLPMEQVGGDFYDWVVIDQDRLLLFVADVAGHGVPAALVSSMVKVQFREIAKDTFRPGAVLSRMNDSLIHLVSKYYITASCALIDLKTQTITLSSAGHPNPFVYNVNVPQFQFFKVRGSILGWRESFVYPEVEESLHPGDRIIFYTDGVTEARTDGKMFGESSLIRIVQSSRNKSIQELAEAIQIEILDFSDSELKDDITYVILEIV</sequence>
<protein>
    <submittedName>
        <fullName evidence="4">SpoIIE-like protein phosphatase domain protein</fullName>
    </submittedName>
</protein>
<keyword evidence="2" id="KW-1133">Transmembrane helix</keyword>
<dbReference type="EMBL" id="BFBB01000007">
    <property type="protein sequence ID" value="GBF50881.1"/>
    <property type="molecule type" value="Genomic_DNA"/>
</dbReference>
<feature type="domain" description="PPM-type phosphatase" evidence="3">
    <location>
        <begin position="157"/>
        <end position="372"/>
    </location>
</feature>
<reference evidence="4 5" key="1">
    <citation type="submission" date="2018-02" db="EMBL/GenBank/DDBJ databases">
        <title>Novel Leptospira species isolated from soil and water in Japan.</title>
        <authorList>
            <person name="Nakao R."/>
            <person name="Masuzawa T."/>
        </authorList>
    </citation>
    <scope>NUCLEOTIDE SEQUENCE [LARGE SCALE GENOMIC DNA]</scope>
    <source>
        <strain evidence="4 5">YH101</strain>
    </source>
</reference>
<evidence type="ECO:0000256" key="1">
    <source>
        <dbReference type="ARBA" id="ARBA00022801"/>
    </source>
</evidence>
<feature type="transmembrane region" description="Helical" evidence="2">
    <location>
        <begin position="25"/>
        <end position="44"/>
    </location>
</feature>
<evidence type="ECO:0000259" key="3">
    <source>
        <dbReference type="SMART" id="SM00331"/>
    </source>
</evidence>
<dbReference type="PANTHER" id="PTHR43156">
    <property type="entry name" value="STAGE II SPORULATION PROTEIN E-RELATED"/>
    <property type="match status" value="1"/>
</dbReference>
<feature type="transmembrane region" description="Helical" evidence="2">
    <location>
        <begin position="56"/>
        <end position="74"/>
    </location>
</feature>
<dbReference type="Proteomes" id="UP000245133">
    <property type="component" value="Unassembled WGS sequence"/>
</dbReference>
<dbReference type="SUPFAM" id="SSF81606">
    <property type="entry name" value="PP2C-like"/>
    <property type="match status" value="1"/>
</dbReference>
<evidence type="ECO:0000313" key="4">
    <source>
        <dbReference type="EMBL" id="GBF50881.1"/>
    </source>
</evidence>
<evidence type="ECO:0000313" key="5">
    <source>
        <dbReference type="Proteomes" id="UP000245133"/>
    </source>
</evidence>
<evidence type="ECO:0000256" key="2">
    <source>
        <dbReference type="SAM" id="Phobius"/>
    </source>
</evidence>
<dbReference type="SMART" id="SM00331">
    <property type="entry name" value="PP2C_SIG"/>
    <property type="match status" value="1"/>
</dbReference>
<feature type="transmembrane region" description="Helical" evidence="2">
    <location>
        <begin position="86"/>
        <end position="106"/>
    </location>
</feature>
<keyword evidence="2" id="KW-0812">Transmembrane</keyword>
<keyword evidence="2" id="KW-0472">Membrane</keyword>
<organism evidence="4 5">
    <name type="scientific">Leptospira ryugenii</name>
    <dbReference type="NCBI Taxonomy" id="1917863"/>
    <lineage>
        <taxon>Bacteria</taxon>
        <taxon>Pseudomonadati</taxon>
        <taxon>Spirochaetota</taxon>
        <taxon>Spirochaetia</taxon>
        <taxon>Leptospirales</taxon>
        <taxon>Leptospiraceae</taxon>
        <taxon>Leptospira</taxon>
    </lineage>
</organism>
<dbReference type="InterPro" id="IPR052016">
    <property type="entry name" value="Bact_Sigma-Reg"/>
</dbReference>
<dbReference type="InterPro" id="IPR036457">
    <property type="entry name" value="PPM-type-like_dom_sf"/>
</dbReference>
<dbReference type="GO" id="GO:0016791">
    <property type="term" value="F:phosphatase activity"/>
    <property type="evidence" value="ECO:0007669"/>
    <property type="project" value="TreeGrafter"/>
</dbReference>
<gene>
    <name evidence="4" type="ORF">LPTSP4_24080</name>
</gene>
<dbReference type="PANTHER" id="PTHR43156:SF2">
    <property type="entry name" value="STAGE II SPORULATION PROTEIN E"/>
    <property type="match status" value="1"/>
</dbReference>
<proteinExistence type="predicted"/>
<dbReference type="Pfam" id="PF07228">
    <property type="entry name" value="SpoIIE"/>
    <property type="match status" value="1"/>
</dbReference>
<dbReference type="AlphaFoldDB" id="A0A2P2E1Y2"/>
<name>A0A2P2E1Y2_9LEPT</name>
<dbReference type="InterPro" id="IPR001932">
    <property type="entry name" value="PPM-type_phosphatase-like_dom"/>
</dbReference>
<accession>A0A2P2E1Y2</accession>
<keyword evidence="1" id="KW-0378">Hydrolase</keyword>
<keyword evidence="5" id="KW-1185">Reference proteome</keyword>
<comment type="caution">
    <text evidence="4">The sequence shown here is derived from an EMBL/GenBank/DDBJ whole genome shotgun (WGS) entry which is preliminary data.</text>
</comment>